<evidence type="ECO:0000256" key="5">
    <source>
        <dbReference type="ARBA" id="ARBA00023175"/>
    </source>
</evidence>
<accession>A0A0D3KNT3</accession>
<dbReference type="KEGG" id="ehx:EMIHUDRAFT_70529"/>
<dbReference type="GeneID" id="17266750"/>
<dbReference type="SUPFAM" id="SSF52540">
    <property type="entry name" value="P-loop containing nucleoside triphosphate hydrolases"/>
    <property type="match status" value="1"/>
</dbReference>
<dbReference type="Pfam" id="PF00225">
    <property type="entry name" value="Kinesin"/>
    <property type="match status" value="1"/>
</dbReference>
<dbReference type="GeneID" id="17282688"/>
<organism evidence="9 10">
    <name type="scientific">Emiliania huxleyi (strain CCMP1516)</name>
    <dbReference type="NCBI Taxonomy" id="280463"/>
    <lineage>
        <taxon>Eukaryota</taxon>
        <taxon>Haptista</taxon>
        <taxon>Haptophyta</taxon>
        <taxon>Prymnesiophyceae</taxon>
        <taxon>Isochrysidales</taxon>
        <taxon>Noelaerhabdaceae</taxon>
        <taxon>Emiliania</taxon>
    </lineage>
</organism>
<evidence type="ECO:0000256" key="3">
    <source>
        <dbReference type="ARBA" id="ARBA00022840"/>
    </source>
</evidence>
<dbReference type="STRING" id="2903.R1DPD2"/>
<dbReference type="KEGG" id="ehx:EMIHUDRAFT_75033"/>
<keyword evidence="10" id="KW-1185">Reference proteome</keyword>
<dbReference type="PRINTS" id="PR00380">
    <property type="entry name" value="KINESINHEAVY"/>
</dbReference>
<dbReference type="EnsemblProtists" id="EOD37418">
    <property type="protein sequence ID" value="EOD37418"/>
    <property type="gene ID" value="EMIHUDRAFT_70529"/>
</dbReference>
<dbReference type="eggNOG" id="KOG4280">
    <property type="taxonomic scope" value="Eukaryota"/>
</dbReference>
<dbReference type="PANTHER" id="PTHR47968:SF36">
    <property type="entry name" value="KINESIN HEAVY CHAIN ISOFORM X1"/>
    <property type="match status" value="1"/>
</dbReference>
<dbReference type="GO" id="GO:0003777">
    <property type="term" value="F:microtubule motor activity"/>
    <property type="evidence" value="ECO:0007669"/>
    <property type="project" value="InterPro"/>
</dbReference>
<comment type="similarity">
    <text evidence="6 7">Belongs to the TRAFAC class myosin-kinesin ATPase superfamily. Kinesin family.</text>
</comment>
<dbReference type="InterPro" id="IPR027417">
    <property type="entry name" value="P-loop_NTPase"/>
</dbReference>
<keyword evidence="4" id="KW-0175">Coiled coil</keyword>
<dbReference type="RefSeq" id="XP_005773634.1">
    <property type="nucleotide sequence ID" value="XM_005773577.1"/>
</dbReference>
<dbReference type="InterPro" id="IPR019821">
    <property type="entry name" value="Kinesin_motor_CS"/>
</dbReference>
<dbReference type="PROSITE" id="PS00411">
    <property type="entry name" value="KINESIN_MOTOR_1"/>
    <property type="match status" value="1"/>
</dbReference>
<feature type="binding site" evidence="6">
    <location>
        <begin position="93"/>
        <end position="100"/>
    </location>
    <ligand>
        <name>ATP</name>
        <dbReference type="ChEBI" id="CHEBI:30616"/>
    </ligand>
</feature>
<dbReference type="InterPro" id="IPR027640">
    <property type="entry name" value="Kinesin-like_fam"/>
</dbReference>
<dbReference type="OMA" id="ESPQITF"/>
<keyword evidence="5 6" id="KW-0505">Motor protein</keyword>
<dbReference type="GO" id="GO:0007018">
    <property type="term" value="P:microtubule-based movement"/>
    <property type="evidence" value="ECO:0007669"/>
    <property type="project" value="InterPro"/>
</dbReference>
<evidence type="ECO:0000256" key="4">
    <source>
        <dbReference type="ARBA" id="ARBA00023054"/>
    </source>
</evidence>
<evidence type="ECO:0000256" key="6">
    <source>
        <dbReference type="PROSITE-ProRule" id="PRU00283"/>
    </source>
</evidence>
<evidence type="ECO:0000313" key="9">
    <source>
        <dbReference type="EnsemblProtists" id="EOD37418"/>
    </source>
</evidence>
<dbReference type="PANTHER" id="PTHR47968">
    <property type="entry name" value="CENTROMERE PROTEIN E"/>
    <property type="match status" value="1"/>
</dbReference>
<dbReference type="GO" id="GO:0008017">
    <property type="term" value="F:microtubule binding"/>
    <property type="evidence" value="ECO:0007669"/>
    <property type="project" value="InterPro"/>
</dbReference>
<keyword evidence="1 7" id="KW-0493">Microtubule</keyword>
<protein>
    <recommendedName>
        <fullName evidence="7">Kinesin-like protein</fullName>
    </recommendedName>
</protein>
<dbReference type="Gene3D" id="3.40.850.10">
    <property type="entry name" value="Kinesin motor domain"/>
    <property type="match status" value="1"/>
</dbReference>
<proteinExistence type="inferred from homology"/>
<dbReference type="PaxDb" id="2903-EOD21205"/>
<dbReference type="EnsemblProtists" id="EOD21205">
    <property type="protein sequence ID" value="EOD21205"/>
    <property type="gene ID" value="EMIHUDRAFT_75033"/>
</dbReference>
<dbReference type="AlphaFoldDB" id="A0A0D3KNT3"/>
<evidence type="ECO:0000313" key="10">
    <source>
        <dbReference type="Proteomes" id="UP000013827"/>
    </source>
</evidence>
<evidence type="ECO:0000256" key="1">
    <source>
        <dbReference type="ARBA" id="ARBA00022701"/>
    </source>
</evidence>
<evidence type="ECO:0000256" key="7">
    <source>
        <dbReference type="RuleBase" id="RU000394"/>
    </source>
</evidence>
<dbReference type="CDD" id="cd00106">
    <property type="entry name" value="KISc"/>
    <property type="match status" value="1"/>
</dbReference>
<dbReference type="HOGENOM" id="CLU_001485_2_1_1"/>
<dbReference type="InterPro" id="IPR036961">
    <property type="entry name" value="Kinesin_motor_dom_sf"/>
</dbReference>
<dbReference type="GO" id="GO:0005874">
    <property type="term" value="C:microtubule"/>
    <property type="evidence" value="ECO:0007669"/>
    <property type="project" value="UniProtKB-KW"/>
</dbReference>
<keyword evidence="3 6" id="KW-0067">ATP-binding</keyword>
<evidence type="ECO:0000259" key="8">
    <source>
        <dbReference type="PROSITE" id="PS50067"/>
    </source>
</evidence>
<dbReference type="Proteomes" id="UP000013827">
    <property type="component" value="Unassembled WGS sequence"/>
</dbReference>
<evidence type="ECO:0000256" key="2">
    <source>
        <dbReference type="ARBA" id="ARBA00022741"/>
    </source>
</evidence>
<dbReference type="InterPro" id="IPR001752">
    <property type="entry name" value="Kinesin_motor_dom"/>
</dbReference>
<dbReference type="PROSITE" id="PS50067">
    <property type="entry name" value="KINESIN_MOTOR_2"/>
    <property type="match status" value="1"/>
</dbReference>
<dbReference type="RefSeq" id="XP_005789847.1">
    <property type="nucleotide sequence ID" value="XM_005789790.1"/>
</dbReference>
<dbReference type="SMART" id="SM00129">
    <property type="entry name" value="KISc"/>
    <property type="match status" value="1"/>
</dbReference>
<reference evidence="10" key="1">
    <citation type="journal article" date="2013" name="Nature">
        <title>Pan genome of the phytoplankton Emiliania underpins its global distribution.</title>
        <authorList>
            <person name="Read B.A."/>
            <person name="Kegel J."/>
            <person name="Klute M.J."/>
            <person name="Kuo A."/>
            <person name="Lefebvre S.C."/>
            <person name="Maumus F."/>
            <person name="Mayer C."/>
            <person name="Miller J."/>
            <person name="Monier A."/>
            <person name="Salamov A."/>
            <person name="Young J."/>
            <person name="Aguilar M."/>
            <person name="Claverie J.M."/>
            <person name="Frickenhaus S."/>
            <person name="Gonzalez K."/>
            <person name="Herman E.K."/>
            <person name="Lin Y.C."/>
            <person name="Napier J."/>
            <person name="Ogata H."/>
            <person name="Sarno A.F."/>
            <person name="Shmutz J."/>
            <person name="Schroeder D."/>
            <person name="de Vargas C."/>
            <person name="Verret F."/>
            <person name="von Dassow P."/>
            <person name="Valentin K."/>
            <person name="Van de Peer Y."/>
            <person name="Wheeler G."/>
            <person name="Dacks J.B."/>
            <person name="Delwiche C.F."/>
            <person name="Dyhrman S.T."/>
            <person name="Glockner G."/>
            <person name="John U."/>
            <person name="Richards T."/>
            <person name="Worden A.Z."/>
            <person name="Zhang X."/>
            <person name="Grigoriev I.V."/>
            <person name="Allen A.E."/>
            <person name="Bidle K."/>
            <person name="Borodovsky M."/>
            <person name="Bowler C."/>
            <person name="Brownlee C."/>
            <person name="Cock J.M."/>
            <person name="Elias M."/>
            <person name="Gladyshev V.N."/>
            <person name="Groth M."/>
            <person name="Guda C."/>
            <person name="Hadaegh A."/>
            <person name="Iglesias-Rodriguez M.D."/>
            <person name="Jenkins J."/>
            <person name="Jones B.M."/>
            <person name="Lawson T."/>
            <person name="Leese F."/>
            <person name="Lindquist E."/>
            <person name="Lobanov A."/>
            <person name="Lomsadze A."/>
            <person name="Malik S.B."/>
            <person name="Marsh M.E."/>
            <person name="Mackinder L."/>
            <person name="Mock T."/>
            <person name="Mueller-Roeber B."/>
            <person name="Pagarete A."/>
            <person name="Parker M."/>
            <person name="Probert I."/>
            <person name="Quesneville H."/>
            <person name="Raines C."/>
            <person name="Rensing S.A."/>
            <person name="Riano-Pachon D.M."/>
            <person name="Richier S."/>
            <person name="Rokitta S."/>
            <person name="Shiraiwa Y."/>
            <person name="Soanes D.M."/>
            <person name="van der Giezen M."/>
            <person name="Wahlund T.M."/>
            <person name="Williams B."/>
            <person name="Wilson W."/>
            <person name="Wolfe G."/>
            <person name="Wurch L.L."/>
        </authorList>
    </citation>
    <scope>NUCLEOTIDE SEQUENCE</scope>
</reference>
<reference evidence="9" key="2">
    <citation type="submission" date="2024-10" db="UniProtKB">
        <authorList>
            <consortium name="EnsemblProtists"/>
        </authorList>
    </citation>
    <scope>IDENTIFICATION</scope>
</reference>
<dbReference type="GO" id="GO:0005524">
    <property type="term" value="F:ATP binding"/>
    <property type="evidence" value="ECO:0007669"/>
    <property type="project" value="UniProtKB-UniRule"/>
</dbReference>
<sequence>MQAVRERLTVAVRARSVSNPDHIQIRPASSTVRVVLPPELASARSDNQRSSWEWTYDHVFGGESSQEKIFDETVAPVVDAVLRGYNGTVLCFGQTGSGKTYTHTGSMSQFAQRGVAPRAIARVFSHAASQPQYETLVTASYLEIYNDTLVDLLTELPGPGPESLSLVDCESSTTVRGLRAVAVADEAAALEVLFTGERRRSVSCHQLNDRSSRGHAVFTLSMEFRSRVESSGRVTRAKLVFVDLAGSERLKKTQTSGCLRGESVYINQSLTHLDQVVVAAAVSRGHVPYRRSKLTHLLRDAIGGNSKTLLIANMSGQAAHLEETIATLEFAARARAV</sequence>
<name>A0A0D3KNT3_EMIH1</name>
<keyword evidence="2 6" id="KW-0547">Nucleotide-binding</keyword>
<feature type="domain" description="Kinesin motor" evidence="8">
    <location>
        <begin position="7"/>
        <end position="337"/>
    </location>
</feature>